<dbReference type="PROSITE" id="PS50076">
    <property type="entry name" value="DNAJ_2"/>
    <property type="match status" value="1"/>
</dbReference>
<dbReference type="SUPFAM" id="SSF160246">
    <property type="entry name" value="EspE N-terminal domain-like"/>
    <property type="match status" value="1"/>
</dbReference>
<dbReference type="Pfam" id="PF00226">
    <property type="entry name" value="DnaJ"/>
    <property type="match status" value="1"/>
</dbReference>
<evidence type="ECO:0000259" key="3">
    <source>
        <dbReference type="PROSITE" id="PS50076"/>
    </source>
</evidence>
<comment type="caution">
    <text evidence="4">The sequence shown here is derived from an EMBL/GenBank/DDBJ whole genome shotgun (WGS) entry which is preliminary data.</text>
</comment>
<accession>A0A2S9YCD5</accession>
<keyword evidence="5" id="KW-1185">Reference proteome</keyword>
<evidence type="ECO:0000313" key="5">
    <source>
        <dbReference type="Proteomes" id="UP000237968"/>
    </source>
</evidence>
<dbReference type="PROSITE" id="PS50005">
    <property type="entry name" value="TPR"/>
    <property type="match status" value="2"/>
</dbReference>
<dbReference type="InterPro" id="IPR019734">
    <property type="entry name" value="TPR_rpt"/>
</dbReference>
<feature type="region of interest" description="Disordered" evidence="2">
    <location>
        <begin position="285"/>
        <end position="346"/>
    </location>
</feature>
<evidence type="ECO:0000256" key="1">
    <source>
        <dbReference type="PROSITE-ProRule" id="PRU00339"/>
    </source>
</evidence>
<dbReference type="InterPro" id="IPR011990">
    <property type="entry name" value="TPR-like_helical_dom_sf"/>
</dbReference>
<feature type="region of interest" description="Disordered" evidence="2">
    <location>
        <begin position="574"/>
        <end position="607"/>
    </location>
</feature>
<dbReference type="InterPro" id="IPR037257">
    <property type="entry name" value="T2SS_E_N_sf"/>
</dbReference>
<evidence type="ECO:0000313" key="4">
    <source>
        <dbReference type="EMBL" id="PRQ02753.1"/>
    </source>
</evidence>
<evidence type="ECO:0000256" key="2">
    <source>
        <dbReference type="SAM" id="MobiDB-lite"/>
    </source>
</evidence>
<feature type="compositionally biased region" description="Basic and acidic residues" evidence="2">
    <location>
        <begin position="574"/>
        <end position="593"/>
    </location>
</feature>
<reference evidence="4 5" key="1">
    <citation type="submission" date="2018-03" db="EMBL/GenBank/DDBJ databases">
        <title>Draft Genome Sequences of the Obligatory Marine Myxobacteria Enhygromyxa salina SWB005.</title>
        <authorList>
            <person name="Poehlein A."/>
            <person name="Moghaddam J.A."/>
            <person name="Harms H."/>
            <person name="Alanjari M."/>
            <person name="Koenig G.M."/>
            <person name="Daniel R."/>
            <person name="Schaeberle T.F."/>
        </authorList>
    </citation>
    <scope>NUCLEOTIDE SEQUENCE [LARGE SCALE GENOMIC DNA]</scope>
    <source>
        <strain evidence="4 5">SWB005</strain>
    </source>
</reference>
<feature type="compositionally biased region" description="Pro residues" evidence="2">
    <location>
        <begin position="305"/>
        <end position="319"/>
    </location>
</feature>
<keyword evidence="1" id="KW-0802">TPR repeat</keyword>
<dbReference type="SMART" id="SM00271">
    <property type="entry name" value="DnaJ"/>
    <property type="match status" value="1"/>
</dbReference>
<dbReference type="AlphaFoldDB" id="A0A2S9YCD5"/>
<organism evidence="4 5">
    <name type="scientific">Enhygromyxa salina</name>
    <dbReference type="NCBI Taxonomy" id="215803"/>
    <lineage>
        <taxon>Bacteria</taxon>
        <taxon>Pseudomonadati</taxon>
        <taxon>Myxococcota</taxon>
        <taxon>Polyangia</taxon>
        <taxon>Nannocystales</taxon>
        <taxon>Nannocystaceae</taxon>
        <taxon>Enhygromyxa</taxon>
    </lineage>
</organism>
<feature type="repeat" description="TPR" evidence="1">
    <location>
        <begin position="457"/>
        <end position="490"/>
    </location>
</feature>
<dbReference type="SMART" id="SM00028">
    <property type="entry name" value="TPR"/>
    <property type="match status" value="2"/>
</dbReference>
<feature type="domain" description="J" evidence="3">
    <location>
        <begin position="364"/>
        <end position="435"/>
    </location>
</feature>
<dbReference type="SUPFAM" id="SSF48452">
    <property type="entry name" value="TPR-like"/>
    <property type="match status" value="1"/>
</dbReference>
<dbReference type="SUPFAM" id="SSF46565">
    <property type="entry name" value="Chaperone J-domain"/>
    <property type="match status" value="1"/>
</dbReference>
<sequence length="607" mass="64966">MLTCLRMTGSSGGSRTYSLDPRAGGVSVPRLLFAFLRQRFTGTVALEQRDPGGQQTSQRTIWVRGGMPVFCDWSSPDARLGELLLRAGAIDAGGLERALEVHAAGGAMLGEVLVELELIDAAARTQALREQCARKLSELFAPGVTGGEAIVTAVEHGKGQDDELAQVNVLALLLTGIGAHYDDARIKAEMGASLGGDMVATPALARYERQFGFSTRDAKILGALARGVTMGGLMQPGVEPGRALQIVYTLWVSQMLRVGDDALQSIAKGATAAAAAQQLGVTLGQQSEASAGRTGAGARSKSGPKPAPKPAAPRPPPPRQTKSEPEPEPEPAPTPAPTPEAEAAEAEFETVLAELEAKVANEANAFALFDLSIDAERNDIRAAWAQLSKTYHPDALEGSGRAALRPRVEAVFAAMSEAYGILSNKDQREELRETLRMGGSLKAGEDTTSVVRNAFEAEMIARDADKLLRARQWARAAEMFERAHELSPQDSDIEAALYYAQFRIGSQDRQQALVTITQLSKLVEDHSACARAHYFMGLIQLGIDEAHNAKQSFASAVKLDPRNIDAERQLRALHLRERGPSSSRAEAKDDAKKKSAFGGLRGLFKKS</sequence>
<proteinExistence type="predicted"/>
<dbReference type="Proteomes" id="UP000237968">
    <property type="component" value="Unassembled WGS sequence"/>
</dbReference>
<name>A0A2S9YCD5_9BACT</name>
<dbReference type="CDD" id="cd06257">
    <property type="entry name" value="DnaJ"/>
    <property type="match status" value="1"/>
</dbReference>
<feature type="repeat" description="TPR" evidence="1">
    <location>
        <begin position="530"/>
        <end position="563"/>
    </location>
</feature>
<dbReference type="Gene3D" id="1.10.287.110">
    <property type="entry name" value="DnaJ domain"/>
    <property type="match status" value="1"/>
</dbReference>
<feature type="compositionally biased region" description="Low complexity" evidence="2">
    <location>
        <begin position="285"/>
        <end position="304"/>
    </location>
</feature>
<dbReference type="InterPro" id="IPR036869">
    <property type="entry name" value="J_dom_sf"/>
</dbReference>
<gene>
    <name evidence="4" type="primary">dnaJ_2</name>
    <name evidence="4" type="ORF">ENSA5_21060</name>
</gene>
<dbReference type="Gene3D" id="1.25.40.10">
    <property type="entry name" value="Tetratricopeptide repeat domain"/>
    <property type="match status" value="1"/>
</dbReference>
<dbReference type="EMBL" id="PVNK01000112">
    <property type="protein sequence ID" value="PRQ02753.1"/>
    <property type="molecule type" value="Genomic_DNA"/>
</dbReference>
<dbReference type="InterPro" id="IPR001623">
    <property type="entry name" value="DnaJ_domain"/>
</dbReference>
<protein>
    <submittedName>
        <fullName evidence="4">Chaperone protein DnaJ</fullName>
    </submittedName>
</protein>